<dbReference type="EMBL" id="HACA01004375">
    <property type="protein sequence ID" value="CDW21736.1"/>
    <property type="molecule type" value="Transcribed_RNA"/>
</dbReference>
<reference evidence="1" key="1">
    <citation type="submission" date="2014-05" db="EMBL/GenBank/DDBJ databases">
        <authorList>
            <person name="Chronopoulou M."/>
        </authorList>
    </citation>
    <scope>NUCLEOTIDE SEQUENCE</scope>
    <source>
        <tissue evidence="1">Whole organism</tissue>
    </source>
</reference>
<dbReference type="AlphaFoldDB" id="A0A0K2T8D4"/>
<accession>A0A0K2T8D4</accession>
<name>A0A0K2T8D4_LEPSM</name>
<sequence>MVGLTKVSKRLPLLSPASPLLLRLKLQQKRLAFEP</sequence>
<protein>
    <submittedName>
        <fullName evidence="1">Uncharacterized protein</fullName>
    </submittedName>
</protein>
<evidence type="ECO:0000313" key="1">
    <source>
        <dbReference type="EMBL" id="CDW21736.1"/>
    </source>
</evidence>
<organism evidence="1">
    <name type="scientific">Lepeophtheirus salmonis</name>
    <name type="common">Salmon louse</name>
    <name type="synonym">Caligus salmonis</name>
    <dbReference type="NCBI Taxonomy" id="72036"/>
    <lineage>
        <taxon>Eukaryota</taxon>
        <taxon>Metazoa</taxon>
        <taxon>Ecdysozoa</taxon>
        <taxon>Arthropoda</taxon>
        <taxon>Crustacea</taxon>
        <taxon>Multicrustacea</taxon>
        <taxon>Hexanauplia</taxon>
        <taxon>Copepoda</taxon>
        <taxon>Siphonostomatoida</taxon>
        <taxon>Caligidae</taxon>
        <taxon>Lepeophtheirus</taxon>
    </lineage>
</organism>
<feature type="non-terminal residue" evidence="1">
    <location>
        <position position="35"/>
    </location>
</feature>
<proteinExistence type="predicted"/>